<dbReference type="GO" id="GO:0006355">
    <property type="term" value="P:regulation of DNA-templated transcription"/>
    <property type="evidence" value="ECO:0007669"/>
    <property type="project" value="InterPro"/>
</dbReference>
<dbReference type="Gene3D" id="2.30.30.1020">
    <property type="entry name" value="CCR4-NOT complex subunit 2/3/5, C-terminal domain"/>
    <property type="match status" value="1"/>
</dbReference>
<dbReference type="InterPro" id="IPR038187">
    <property type="entry name" value="NAC_A/B_dom_sf"/>
</dbReference>
<keyword evidence="13" id="KW-0539">Nucleus</keyword>
<dbReference type="InterPro" id="IPR035550">
    <property type="entry name" value="Bem1/Scd2_PX"/>
</dbReference>
<dbReference type="SMART" id="SM00326">
    <property type="entry name" value="SH3"/>
    <property type="match status" value="2"/>
</dbReference>
<dbReference type="Gene3D" id="2.30.30.40">
    <property type="entry name" value="SH3 Domains"/>
    <property type="match status" value="2"/>
</dbReference>
<dbReference type="PROSITE" id="PS50002">
    <property type="entry name" value="SH3"/>
    <property type="match status" value="2"/>
</dbReference>
<keyword evidence="10" id="KW-0653">Protein transport</keyword>
<dbReference type="SMART" id="SM01407">
    <property type="entry name" value="NAC"/>
    <property type="match status" value="1"/>
</dbReference>
<dbReference type="InterPro" id="IPR036871">
    <property type="entry name" value="PX_dom_sf"/>
</dbReference>
<feature type="region of interest" description="Disordered" evidence="16">
    <location>
        <begin position="511"/>
        <end position="534"/>
    </location>
</feature>
<dbReference type="Pfam" id="PF04153">
    <property type="entry name" value="NOT2_3_5_C"/>
    <property type="match status" value="1"/>
</dbReference>
<dbReference type="Pfam" id="PF04065">
    <property type="entry name" value="Not3"/>
    <property type="match status" value="1"/>
</dbReference>
<keyword evidence="9" id="KW-0678">Repressor</keyword>
<dbReference type="HOGENOM" id="CLU_245511_0_0_1"/>
<evidence type="ECO:0000313" key="20">
    <source>
        <dbReference type="EMBL" id="KIM23701.1"/>
    </source>
</evidence>
<dbReference type="STRING" id="933852.A0A0C3AWT8"/>
<name>A0A0C3AWT8_SERVB</name>
<dbReference type="InterPro" id="IPR036028">
    <property type="entry name" value="SH3-like_dom_sf"/>
</dbReference>
<evidence type="ECO:0000256" key="3">
    <source>
        <dbReference type="ARBA" id="ARBA00005296"/>
    </source>
</evidence>
<protein>
    <recommendedName>
        <fullName evidence="5 15">Nascent polypeptide-associated complex subunit beta</fullName>
    </recommendedName>
</protein>
<dbReference type="CDD" id="cd11878">
    <property type="entry name" value="SH3_Bem1p_1"/>
    <property type="match status" value="1"/>
</dbReference>
<dbReference type="EMBL" id="KN824333">
    <property type="protein sequence ID" value="KIM23701.1"/>
    <property type="molecule type" value="Genomic_DNA"/>
</dbReference>
<dbReference type="OrthoDB" id="548867at2759"/>
<evidence type="ECO:0000256" key="15">
    <source>
        <dbReference type="RuleBase" id="RU361272"/>
    </source>
</evidence>
<dbReference type="Pfam" id="PF07653">
    <property type="entry name" value="SH3_2"/>
    <property type="match status" value="1"/>
</dbReference>
<evidence type="ECO:0000256" key="14">
    <source>
        <dbReference type="PROSITE-ProRule" id="PRU00192"/>
    </source>
</evidence>
<evidence type="ECO:0000259" key="18">
    <source>
        <dbReference type="PROSITE" id="PS50195"/>
    </source>
</evidence>
<evidence type="ECO:0000256" key="16">
    <source>
        <dbReference type="SAM" id="MobiDB-lite"/>
    </source>
</evidence>
<feature type="domain" description="SH3" evidence="17">
    <location>
        <begin position="864"/>
        <end position="929"/>
    </location>
</feature>
<evidence type="ECO:0000256" key="4">
    <source>
        <dbReference type="ARBA" id="ARBA00007682"/>
    </source>
</evidence>
<evidence type="ECO:0000259" key="17">
    <source>
        <dbReference type="PROSITE" id="PS50002"/>
    </source>
</evidence>
<dbReference type="SUPFAM" id="SSF54277">
    <property type="entry name" value="CAD &amp; PB1 domains"/>
    <property type="match status" value="1"/>
</dbReference>
<dbReference type="InterPro" id="IPR001452">
    <property type="entry name" value="SH3_domain"/>
</dbReference>
<comment type="subunit">
    <text evidence="15">Part of the nascent polypeptide-associated complex (NAC).</text>
</comment>
<feature type="compositionally biased region" description="Low complexity" evidence="16">
    <location>
        <begin position="1367"/>
        <end position="1383"/>
    </location>
</feature>
<evidence type="ECO:0000256" key="1">
    <source>
        <dbReference type="ARBA" id="ARBA00004123"/>
    </source>
</evidence>
<evidence type="ECO:0000256" key="13">
    <source>
        <dbReference type="ARBA" id="ARBA00023242"/>
    </source>
</evidence>
<feature type="domain" description="PX" evidence="18">
    <location>
        <begin position="1137"/>
        <end position="1290"/>
    </location>
</feature>
<feature type="compositionally biased region" description="Polar residues" evidence="16">
    <location>
        <begin position="160"/>
        <end position="169"/>
    </location>
</feature>
<accession>A0A0C3AWT8</accession>
<keyword evidence="8" id="KW-0963">Cytoplasm</keyword>
<dbReference type="Pfam" id="PF01849">
    <property type="entry name" value="NAC"/>
    <property type="match status" value="1"/>
</dbReference>
<keyword evidence="12 15" id="KW-0804">Transcription</keyword>
<dbReference type="CDD" id="cd06890">
    <property type="entry name" value="PX_Bem1p"/>
    <property type="match status" value="1"/>
</dbReference>
<feature type="compositionally biased region" description="Polar residues" evidence="16">
    <location>
        <begin position="1313"/>
        <end position="1336"/>
    </location>
</feature>
<dbReference type="PROSITE" id="PS50195">
    <property type="entry name" value="PX"/>
    <property type="match status" value="1"/>
</dbReference>
<dbReference type="Proteomes" id="UP000054097">
    <property type="component" value="Unassembled WGS sequence"/>
</dbReference>
<dbReference type="GO" id="GO:0035091">
    <property type="term" value="F:phosphatidylinositol binding"/>
    <property type="evidence" value="ECO:0007669"/>
    <property type="project" value="InterPro"/>
</dbReference>
<dbReference type="PROSITE" id="PS51151">
    <property type="entry name" value="NAC_AB"/>
    <property type="match status" value="1"/>
</dbReference>
<dbReference type="InterPro" id="IPR007207">
    <property type="entry name" value="Not_N"/>
</dbReference>
<dbReference type="InterPro" id="IPR002715">
    <property type="entry name" value="Nas_poly-pep-assoc_cplx_dom"/>
</dbReference>
<feature type="region of interest" description="Disordered" evidence="16">
    <location>
        <begin position="928"/>
        <end position="967"/>
    </location>
</feature>
<feature type="compositionally biased region" description="Basic and acidic residues" evidence="16">
    <location>
        <begin position="1444"/>
        <end position="1453"/>
    </location>
</feature>
<dbReference type="PANTHER" id="PTHR23326">
    <property type="entry name" value="CCR4 NOT-RELATED"/>
    <property type="match status" value="1"/>
</dbReference>
<feature type="compositionally biased region" description="Gly residues" evidence="16">
    <location>
        <begin position="320"/>
        <end position="331"/>
    </location>
</feature>
<comment type="similarity">
    <text evidence="4">Belongs to the CNOT2/3/5 family.</text>
</comment>
<dbReference type="SMART" id="SM00312">
    <property type="entry name" value="PX"/>
    <property type="match status" value="1"/>
</dbReference>
<evidence type="ECO:0000256" key="12">
    <source>
        <dbReference type="ARBA" id="ARBA00023163"/>
    </source>
</evidence>
<feature type="region of interest" description="Disordered" evidence="16">
    <location>
        <begin position="215"/>
        <end position="340"/>
    </location>
</feature>
<gene>
    <name evidence="20" type="ORF">M408DRAFT_11404</name>
</gene>
<keyword evidence="11 15" id="KW-0805">Transcription regulation</keyword>
<evidence type="ECO:0000256" key="11">
    <source>
        <dbReference type="ARBA" id="ARBA00023015"/>
    </source>
</evidence>
<evidence type="ECO:0000256" key="6">
    <source>
        <dbReference type="ARBA" id="ARBA00022443"/>
    </source>
</evidence>
<evidence type="ECO:0000256" key="2">
    <source>
        <dbReference type="ARBA" id="ARBA00004496"/>
    </source>
</evidence>
<feature type="compositionally biased region" description="Basic and acidic residues" evidence="16">
    <location>
        <begin position="1210"/>
        <end position="1219"/>
    </location>
</feature>
<feature type="compositionally biased region" description="Low complexity" evidence="16">
    <location>
        <begin position="785"/>
        <end position="797"/>
    </location>
</feature>
<dbReference type="GO" id="GO:0015031">
    <property type="term" value="P:protein transport"/>
    <property type="evidence" value="ECO:0007669"/>
    <property type="project" value="UniProtKB-KW"/>
</dbReference>
<dbReference type="Pfam" id="PF00018">
    <property type="entry name" value="SH3_1"/>
    <property type="match status" value="1"/>
</dbReference>
<dbReference type="InterPro" id="IPR035549">
    <property type="entry name" value="Bem1/Scd2_SH3_2"/>
</dbReference>
<feature type="compositionally biased region" description="Low complexity" evidence="16">
    <location>
        <begin position="1472"/>
        <end position="1482"/>
    </location>
</feature>
<dbReference type="InterPro" id="IPR007282">
    <property type="entry name" value="NOT2/3/5_C"/>
</dbReference>
<feature type="region of interest" description="Disordered" evidence="16">
    <location>
        <begin position="1313"/>
        <end position="1482"/>
    </location>
</feature>
<dbReference type="InterPro" id="IPR040168">
    <property type="entry name" value="Not2/3/5"/>
</dbReference>
<feature type="compositionally biased region" description="Low complexity" evidence="16">
    <location>
        <begin position="958"/>
        <end position="967"/>
    </location>
</feature>
<feature type="compositionally biased region" description="Low complexity" evidence="16">
    <location>
        <begin position="1401"/>
        <end position="1411"/>
    </location>
</feature>
<evidence type="ECO:0000313" key="21">
    <source>
        <dbReference type="Proteomes" id="UP000054097"/>
    </source>
</evidence>
<feature type="region of interest" description="Disordered" evidence="16">
    <location>
        <begin position="416"/>
        <end position="474"/>
    </location>
</feature>
<evidence type="ECO:0000256" key="10">
    <source>
        <dbReference type="ARBA" id="ARBA00022927"/>
    </source>
</evidence>
<feature type="compositionally biased region" description="Low complexity" evidence="16">
    <location>
        <begin position="821"/>
        <end position="832"/>
    </location>
</feature>
<feature type="compositionally biased region" description="Polar residues" evidence="16">
    <location>
        <begin position="1457"/>
        <end position="1471"/>
    </location>
</feature>
<feature type="compositionally biased region" description="Polar residues" evidence="16">
    <location>
        <begin position="1427"/>
        <end position="1442"/>
    </location>
</feature>
<feature type="domain" description="SH3" evidence="17">
    <location>
        <begin position="971"/>
        <end position="1033"/>
    </location>
</feature>
<evidence type="ECO:0000256" key="9">
    <source>
        <dbReference type="ARBA" id="ARBA00022491"/>
    </source>
</evidence>
<feature type="region of interest" description="Disordered" evidence="16">
    <location>
        <begin position="785"/>
        <end position="809"/>
    </location>
</feature>
<keyword evidence="6 14" id="KW-0728">SH3 domain</keyword>
<feature type="compositionally biased region" description="Low complexity" evidence="16">
    <location>
        <begin position="249"/>
        <end position="270"/>
    </location>
</feature>
<dbReference type="CDD" id="cd11879">
    <property type="entry name" value="SH3_Bem1p_2"/>
    <property type="match status" value="1"/>
</dbReference>
<dbReference type="GO" id="GO:0000289">
    <property type="term" value="P:nuclear-transcribed mRNA poly(A) tail shortening"/>
    <property type="evidence" value="ECO:0007669"/>
    <property type="project" value="UniProtKB-ARBA"/>
</dbReference>
<feature type="compositionally biased region" description="Polar residues" evidence="16">
    <location>
        <begin position="271"/>
        <end position="283"/>
    </location>
</feature>
<dbReference type="Pfam" id="PF00787">
    <property type="entry name" value="PX"/>
    <property type="match status" value="1"/>
</dbReference>
<evidence type="ECO:0000256" key="5">
    <source>
        <dbReference type="ARBA" id="ARBA00022192"/>
    </source>
</evidence>
<dbReference type="InterPro" id="IPR035548">
    <property type="entry name" value="Bem1/Scd2_SH3_1"/>
</dbReference>
<dbReference type="InterPro" id="IPR038635">
    <property type="entry name" value="CCR4-NOT_su2/3/5_C_sf"/>
</dbReference>
<dbReference type="CDD" id="cd22055">
    <property type="entry name" value="NAC_BTF3"/>
    <property type="match status" value="1"/>
</dbReference>
<keyword evidence="21" id="KW-1185">Reference proteome</keyword>
<feature type="region of interest" description="Disordered" evidence="16">
    <location>
        <begin position="149"/>
        <end position="181"/>
    </location>
</feature>
<feature type="compositionally biased region" description="Low complexity" evidence="16">
    <location>
        <begin position="217"/>
        <end position="240"/>
    </location>
</feature>
<dbReference type="FunFam" id="2.20.70.30:FF:000003">
    <property type="entry name" value="Nascent polypeptide-associated complex subunit beta"/>
    <property type="match status" value="1"/>
</dbReference>
<sequence>MAARKLQAEMDRTFKKITEGVENFEDVEGKMNAAGTPAQKEKLEADLKTQIKKLQRLRDQLKTWQAGSDVKDKAPIIDHRRLIETQMERFKLIEKEMKTKAYSTVGLVSHSKLDPREQQRLDLIQWLQGKVEELQQQVESAEAELETLQAGAKKKGKAQETPSKKSTATRPVVAKPTAAAPNYVQQPMASVVKSGPAPRATPSLPPLRYSAAAAMGTSTAPSQTTTPTVVVPATPASVQAPAPPPRASTPPTAAPANSSNTTTTGTSTSGVQHITPQSKSATPASEKVAPVSPSEPAASSAVVSPVASPVAVREKEPSVVGGGLGQTGSYGGAPSAPSVTSMSLASPVVSVVEAPASASPQVSRMANPSPLAVQATTAQNPQYTLQGILPQNPPAHPGMALNGLREAGNASTMTMKAEGAPRSMGPSPGDELSVGSNPPNGGAGAIGSAYGQQSGVSPPGLSANGHEERSQGQPKFAATLSDLMSSFKSVGLKAPDRMRDSEQVKDVLEIMSPSMPQPRDAERPKYHTTRNPKSTPAYYPQQVLPLLASPEFFERLDVETLFWVFYYMPGTYQQWLAAQELKKQSWRFHVKFLTWFQRHAKPDEVTDEYEQGQYLYFDWEGSWCRRLEAVDDELDELLISFHLTRLNRVFEIMPVDAAKLAKLQAQAGSSRTGGKGTPRRKVVKTAKAGGGQDDRKLQAALKKLNMQPITGVEELNMFREDGNVLHFTAPKVHGAPTANTFAVYGTGHVKELTELVPGILNQLGPDSLASLRKLAESYQAIQQGQQRASAAGAGAAGKADDDDDDVPDLVETFDVPDAAAPAAAASDAPAAEAKMRNDAGGPPAPAYSSQTLPTLSKPVSAIVPPKKVIRALGTYRATAPQELSFVKGDFFYVIRDVINANGSEYYEAHNPVTGARGLVPRNMFEGFDKSSPAQRNATSAGPGARISTPAHVPQAGFPPSKQQQPLSPKPTAVFYAVVLHDFQAERTDELDAKSGDAISVVAHSNREWFVAKPIGKLGGPGLIPASFIEVRDPLTGQTIEDIDGLIDRGELPPVEEWKKATMNYKASSIALGVIDSPSAGPVPNSKFQQLALNSPGAENRYTYDMSAQLGYQQNNYDNDQGPLPPADASRLDVAEPLPYGTLIHAEVSSFHHEAGEWLFRINATFRPDPPAKTNPFDPSPAMSRELTLFRVYDDFYVFQLELLRTFPVEAGRDPNRPDEPRDEDEEGPSTRILPYMPGPIDDVDQTVTDSRRHDLDVYLKELVALREVGAEVILRCELVRKFFAAREGDIENEVPLPDQEDYYEQEQRDSNYYDTQQAPQSDYQSSYDSRNPTSGYSTGGRGVSTAETSQYTKEAPMHPYAKAQPPQQRQGSSGSGDYNNGYGRTSTASNDRGWQDDRGYHPSSQHQQQPSYGRSEQGVKSPPLKFTATNSGYGSPQRSPYTQGRDRDSDYKGHAVTPSTSTTNMGRSSQGNPNSPRISSSNPNAAFVKIKIFHSSTDELIAIRVSPRVSLRQLMEKVRERLGDDVENVKYRDGMASGGAGGTGQFVDILDDLELREWMGSGDKLVLYAE</sequence>
<evidence type="ECO:0000259" key="19">
    <source>
        <dbReference type="PROSITE" id="PS51151"/>
    </source>
</evidence>
<dbReference type="SUPFAM" id="SSF64268">
    <property type="entry name" value="PX domain"/>
    <property type="match status" value="1"/>
</dbReference>
<feature type="compositionally biased region" description="Low complexity" evidence="16">
    <location>
        <begin position="288"/>
        <end position="311"/>
    </location>
</feature>
<dbReference type="GO" id="GO:0030015">
    <property type="term" value="C:CCR4-NOT core complex"/>
    <property type="evidence" value="ECO:0007669"/>
    <property type="project" value="InterPro"/>
</dbReference>
<dbReference type="Gene3D" id="3.30.1520.10">
    <property type="entry name" value="Phox-like domain"/>
    <property type="match status" value="1"/>
</dbReference>
<comment type="similarity">
    <text evidence="3 15">Belongs to the NAC-beta family.</text>
</comment>
<feature type="region of interest" description="Disordered" evidence="16">
    <location>
        <begin position="1209"/>
        <end position="1242"/>
    </location>
</feature>
<feature type="region of interest" description="Disordered" evidence="16">
    <location>
        <begin position="821"/>
        <end position="852"/>
    </location>
</feature>
<evidence type="ECO:0000256" key="8">
    <source>
        <dbReference type="ARBA" id="ARBA00022490"/>
    </source>
</evidence>
<dbReference type="Gene3D" id="3.10.20.90">
    <property type="entry name" value="Phosphatidylinositol 3-kinase Catalytic Subunit, Chain A, domain 1"/>
    <property type="match status" value="1"/>
</dbReference>
<dbReference type="InterPro" id="IPR001683">
    <property type="entry name" value="PX_dom"/>
</dbReference>
<dbReference type="GO" id="GO:0005737">
    <property type="term" value="C:cytoplasm"/>
    <property type="evidence" value="ECO:0007669"/>
    <property type="project" value="UniProtKB-SubCell"/>
</dbReference>
<reference evidence="20 21" key="1">
    <citation type="submission" date="2014-04" db="EMBL/GenBank/DDBJ databases">
        <authorList>
            <consortium name="DOE Joint Genome Institute"/>
            <person name="Kuo A."/>
            <person name="Zuccaro A."/>
            <person name="Kohler A."/>
            <person name="Nagy L.G."/>
            <person name="Floudas D."/>
            <person name="Copeland A."/>
            <person name="Barry K.W."/>
            <person name="Cichocki N."/>
            <person name="Veneault-Fourrey C."/>
            <person name="LaButti K."/>
            <person name="Lindquist E.A."/>
            <person name="Lipzen A."/>
            <person name="Lundell T."/>
            <person name="Morin E."/>
            <person name="Murat C."/>
            <person name="Sun H."/>
            <person name="Tunlid A."/>
            <person name="Henrissat B."/>
            <person name="Grigoriev I.V."/>
            <person name="Hibbett D.S."/>
            <person name="Martin F."/>
            <person name="Nordberg H.P."/>
            <person name="Cantor M.N."/>
            <person name="Hua S.X."/>
        </authorList>
    </citation>
    <scope>NUCLEOTIDE SEQUENCE [LARGE SCALE GENOMIC DNA]</scope>
    <source>
        <strain evidence="20 21">MAFF 305830</strain>
    </source>
</reference>
<feature type="domain" description="NAC-A/B" evidence="19">
    <location>
        <begin position="691"/>
        <end position="756"/>
    </location>
</feature>
<keyword evidence="7" id="KW-0813">Transport</keyword>
<dbReference type="Gene3D" id="2.20.70.30">
    <property type="entry name" value="Nascent polypeptide-associated complex domain"/>
    <property type="match status" value="1"/>
</dbReference>
<evidence type="ECO:0000256" key="7">
    <source>
        <dbReference type="ARBA" id="ARBA00022448"/>
    </source>
</evidence>
<dbReference type="GO" id="GO:0005634">
    <property type="term" value="C:nucleus"/>
    <property type="evidence" value="ECO:0007669"/>
    <property type="project" value="UniProtKB-SubCell"/>
</dbReference>
<dbReference type="SUPFAM" id="SSF50044">
    <property type="entry name" value="SH3-domain"/>
    <property type="match status" value="2"/>
</dbReference>
<proteinExistence type="inferred from homology"/>
<reference evidence="21" key="2">
    <citation type="submission" date="2015-01" db="EMBL/GenBank/DDBJ databases">
        <title>Evolutionary Origins and Diversification of the Mycorrhizal Mutualists.</title>
        <authorList>
            <consortium name="DOE Joint Genome Institute"/>
            <consortium name="Mycorrhizal Genomics Consortium"/>
            <person name="Kohler A."/>
            <person name="Kuo A."/>
            <person name="Nagy L.G."/>
            <person name="Floudas D."/>
            <person name="Copeland A."/>
            <person name="Barry K.W."/>
            <person name="Cichocki N."/>
            <person name="Veneault-Fourrey C."/>
            <person name="LaButti K."/>
            <person name="Lindquist E.A."/>
            <person name="Lipzen A."/>
            <person name="Lundell T."/>
            <person name="Morin E."/>
            <person name="Murat C."/>
            <person name="Riley R."/>
            <person name="Ohm R."/>
            <person name="Sun H."/>
            <person name="Tunlid A."/>
            <person name="Henrissat B."/>
            <person name="Grigoriev I.V."/>
            <person name="Hibbett D.S."/>
            <person name="Martin F."/>
        </authorList>
    </citation>
    <scope>NUCLEOTIDE SEQUENCE [LARGE SCALE GENOMIC DNA]</scope>
    <source>
        <strain evidence="21">MAFF 305830</strain>
    </source>
</reference>
<comment type="subcellular location">
    <subcellularLocation>
        <location evidence="2">Cytoplasm</location>
    </subcellularLocation>
    <subcellularLocation>
        <location evidence="1">Nucleus</location>
    </subcellularLocation>
</comment>
<organism evidence="20 21">
    <name type="scientific">Serendipita vermifera MAFF 305830</name>
    <dbReference type="NCBI Taxonomy" id="933852"/>
    <lineage>
        <taxon>Eukaryota</taxon>
        <taxon>Fungi</taxon>
        <taxon>Dikarya</taxon>
        <taxon>Basidiomycota</taxon>
        <taxon>Agaricomycotina</taxon>
        <taxon>Agaricomycetes</taxon>
        <taxon>Sebacinales</taxon>
        <taxon>Serendipitaceae</taxon>
        <taxon>Serendipita</taxon>
    </lineage>
</organism>